<organism evidence="2 3">
    <name type="scientific">Pyronema omphalodes (strain CBS 100304)</name>
    <name type="common">Pyronema confluens</name>
    <dbReference type="NCBI Taxonomy" id="1076935"/>
    <lineage>
        <taxon>Eukaryota</taxon>
        <taxon>Fungi</taxon>
        <taxon>Dikarya</taxon>
        <taxon>Ascomycota</taxon>
        <taxon>Pezizomycotina</taxon>
        <taxon>Pezizomycetes</taxon>
        <taxon>Pezizales</taxon>
        <taxon>Pyronemataceae</taxon>
        <taxon>Pyronema</taxon>
    </lineage>
</organism>
<sequence>MAQSGDASESSKKRNFLDPRRLLRRNNNDSKNMPMVPVDIPTLLTDLELDSSPDMEKLMAIVPGIRAAVSSYGEQSCKWEFTAQKRLENLVGQLKLHNTNLEQLRSMHIQHKVQH</sequence>
<gene>
    <name evidence="2" type="ORF">PCON_07004</name>
</gene>
<feature type="compositionally biased region" description="Basic and acidic residues" evidence="1">
    <location>
        <begin position="9"/>
        <end position="21"/>
    </location>
</feature>
<dbReference type="Proteomes" id="UP000018144">
    <property type="component" value="Unassembled WGS sequence"/>
</dbReference>
<evidence type="ECO:0000256" key="1">
    <source>
        <dbReference type="SAM" id="MobiDB-lite"/>
    </source>
</evidence>
<protein>
    <submittedName>
        <fullName evidence="2">Uncharacterized protein</fullName>
    </submittedName>
</protein>
<evidence type="ECO:0000313" key="3">
    <source>
        <dbReference type="Proteomes" id="UP000018144"/>
    </source>
</evidence>
<proteinExistence type="predicted"/>
<accession>U4L051</accession>
<name>U4L051_PYROM</name>
<reference evidence="2 3" key="1">
    <citation type="journal article" date="2013" name="PLoS Genet.">
        <title>The genome and development-dependent transcriptomes of Pyronema confluens: a window into fungal evolution.</title>
        <authorList>
            <person name="Traeger S."/>
            <person name="Altegoer F."/>
            <person name="Freitag M."/>
            <person name="Gabaldon T."/>
            <person name="Kempken F."/>
            <person name="Kumar A."/>
            <person name="Marcet-Houben M."/>
            <person name="Poggeler S."/>
            <person name="Stajich J.E."/>
            <person name="Nowrousian M."/>
        </authorList>
    </citation>
    <scope>NUCLEOTIDE SEQUENCE [LARGE SCALE GENOMIC DNA]</scope>
    <source>
        <strain evidence="3">CBS 100304</strain>
        <tissue evidence="2">Vegetative mycelium</tissue>
    </source>
</reference>
<evidence type="ECO:0000313" key="2">
    <source>
        <dbReference type="EMBL" id="CCX07415.1"/>
    </source>
</evidence>
<keyword evidence="3" id="KW-1185">Reference proteome</keyword>
<dbReference type="AlphaFoldDB" id="U4L051"/>
<dbReference type="EMBL" id="HF935350">
    <property type="protein sequence ID" value="CCX07415.1"/>
    <property type="molecule type" value="Genomic_DNA"/>
</dbReference>
<feature type="region of interest" description="Disordered" evidence="1">
    <location>
        <begin position="1"/>
        <end position="37"/>
    </location>
</feature>